<protein>
    <submittedName>
        <fullName evidence="2">Uncharacterized protein</fullName>
    </submittedName>
</protein>
<dbReference type="EMBL" id="CM029044">
    <property type="protein sequence ID" value="KAG2605316.1"/>
    <property type="molecule type" value="Genomic_DNA"/>
</dbReference>
<name>A0A8T0TA30_PANVG</name>
<gene>
    <name evidence="2" type="ORF">PVAP13_4NG102219</name>
</gene>
<feature type="compositionally biased region" description="Basic and acidic residues" evidence="1">
    <location>
        <begin position="16"/>
        <end position="38"/>
    </location>
</feature>
<keyword evidence="3" id="KW-1185">Reference proteome</keyword>
<sequence length="101" mass="11010">MWYNRLSTGAGSADAVRAEKPGGRDELGSSGVLDEHPVGDCEQQKQGCGHIHFHLRRCGEHEAQGARRRCGAVHGDGWGHGAFLRRGEVRRTVDEQHAKVG</sequence>
<reference evidence="2" key="1">
    <citation type="submission" date="2020-05" db="EMBL/GenBank/DDBJ databases">
        <title>WGS assembly of Panicum virgatum.</title>
        <authorList>
            <person name="Lovell J.T."/>
            <person name="Jenkins J."/>
            <person name="Shu S."/>
            <person name="Juenger T.E."/>
            <person name="Schmutz J."/>
        </authorList>
    </citation>
    <scope>NUCLEOTIDE SEQUENCE</scope>
    <source>
        <strain evidence="2">AP13</strain>
    </source>
</reference>
<evidence type="ECO:0000256" key="1">
    <source>
        <dbReference type="SAM" id="MobiDB-lite"/>
    </source>
</evidence>
<feature type="region of interest" description="Disordered" evidence="1">
    <location>
        <begin position="1"/>
        <end position="38"/>
    </location>
</feature>
<proteinExistence type="predicted"/>
<feature type="compositionally biased region" description="Polar residues" evidence="1">
    <location>
        <begin position="1"/>
        <end position="10"/>
    </location>
</feature>
<dbReference type="AlphaFoldDB" id="A0A8T0TA30"/>
<accession>A0A8T0TA30</accession>
<organism evidence="2 3">
    <name type="scientific">Panicum virgatum</name>
    <name type="common">Blackwell switchgrass</name>
    <dbReference type="NCBI Taxonomy" id="38727"/>
    <lineage>
        <taxon>Eukaryota</taxon>
        <taxon>Viridiplantae</taxon>
        <taxon>Streptophyta</taxon>
        <taxon>Embryophyta</taxon>
        <taxon>Tracheophyta</taxon>
        <taxon>Spermatophyta</taxon>
        <taxon>Magnoliopsida</taxon>
        <taxon>Liliopsida</taxon>
        <taxon>Poales</taxon>
        <taxon>Poaceae</taxon>
        <taxon>PACMAD clade</taxon>
        <taxon>Panicoideae</taxon>
        <taxon>Panicodae</taxon>
        <taxon>Paniceae</taxon>
        <taxon>Panicinae</taxon>
        <taxon>Panicum</taxon>
        <taxon>Panicum sect. Hiantes</taxon>
    </lineage>
</organism>
<evidence type="ECO:0000313" key="3">
    <source>
        <dbReference type="Proteomes" id="UP000823388"/>
    </source>
</evidence>
<dbReference type="Proteomes" id="UP000823388">
    <property type="component" value="Chromosome 4N"/>
</dbReference>
<evidence type="ECO:0000313" key="2">
    <source>
        <dbReference type="EMBL" id="KAG2605316.1"/>
    </source>
</evidence>
<comment type="caution">
    <text evidence="2">The sequence shown here is derived from an EMBL/GenBank/DDBJ whole genome shotgun (WGS) entry which is preliminary data.</text>
</comment>